<evidence type="ECO:0000256" key="3">
    <source>
        <dbReference type="ARBA" id="ARBA00022801"/>
    </source>
</evidence>
<gene>
    <name evidence="10" type="primary">aprX</name>
    <name evidence="10" type="ORF">TICRE_25000</name>
</gene>
<evidence type="ECO:0000259" key="9">
    <source>
        <dbReference type="Pfam" id="PF00082"/>
    </source>
</evidence>
<dbReference type="EMBL" id="LTDM01000066">
    <property type="protein sequence ID" value="OLS01461.1"/>
    <property type="molecule type" value="Genomic_DNA"/>
</dbReference>
<evidence type="ECO:0000313" key="10">
    <source>
        <dbReference type="EMBL" id="OLS01461.1"/>
    </source>
</evidence>
<evidence type="ECO:0000256" key="4">
    <source>
        <dbReference type="ARBA" id="ARBA00022825"/>
    </source>
</evidence>
<dbReference type="CDD" id="cd07487">
    <property type="entry name" value="Peptidases_S8_1"/>
    <property type="match status" value="1"/>
</dbReference>
<dbReference type="Proteomes" id="UP000186112">
    <property type="component" value="Unassembled WGS sequence"/>
</dbReference>
<evidence type="ECO:0000256" key="7">
    <source>
        <dbReference type="RuleBase" id="RU003355"/>
    </source>
</evidence>
<dbReference type="PROSITE" id="PS51892">
    <property type="entry name" value="SUBTILASE"/>
    <property type="match status" value="1"/>
</dbReference>
<name>A0A1U7M2D7_TISCR</name>
<feature type="coiled-coil region" evidence="8">
    <location>
        <begin position="377"/>
        <end position="404"/>
    </location>
</feature>
<evidence type="ECO:0000256" key="8">
    <source>
        <dbReference type="SAM" id="Coils"/>
    </source>
</evidence>
<keyword evidence="8" id="KW-0175">Coiled coil</keyword>
<evidence type="ECO:0000256" key="2">
    <source>
        <dbReference type="ARBA" id="ARBA00022670"/>
    </source>
</evidence>
<keyword evidence="2 6" id="KW-0645">Protease</keyword>
<protein>
    <submittedName>
        <fullName evidence="10">Serine protease AprX</fullName>
        <ecNumber evidence="10">3.4.21.-</ecNumber>
    </submittedName>
</protein>
<comment type="similarity">
    <text evidence="1 6 7">Belongs to the peptidase S8 family.</text>
</comment>
<dbReference type="PRINTS" id="PR00723">
    <property type="entry name" value="SUBTILISIN"/>
</dbReference>
<dbReference type="InterPro" id="IPR000209">
    <property type="entry name" value="Peptidase_S8/S53_dom"/>
</dbReference>
<feature type="domain" description="Peptidase S8/S53" evidence="9">
    <location>
        <begin position="109"/>
        <end position="366"/>
    </location>
</feature>
<reference evidence="10 11" key="1">
    <citation type="submission" date="2016-02" db="EMBL/GenBank/DDBJ databases">
        <title>Genome sequence of Tissierella creatinophila DSM 6911.</title>
        <authorList>
            <person name="Poehlein A."/>
            <person name="Daniel R."/>
        </authorList>
    </citation>
    <scope>NUCLEOTIDE SEQUENCE [LARGE SCALE GENOMIC DNA]</scope>
    <source>
        <strain evidence="10 11">DSM 6911</strain>
    </source>
</reference>
<accession>A0A1U7M2D7</accession>
<dbReference type="AlphaFoldDB" id="A0A1U7M2D7"/>
<feature type="active site" description="Charge relay system" evidence="5 6">
    <location>
        <position position="333"/>
    </location>
</feature>
<dbReference type="PROSITE" id="PS00137">
    <property type="entry name" value="SUBTILASE_HIS"/>
    <property type="match status" value="1"/>
</dbReference>
<comment type="caution">
    <text evidence="10">The sequence shown here is derived from an EMBL/GenBank/DDBJ whole genome shotgun (WGS) entry which is preliminary data.</text>
</comment>
<dbReference type="SUPFAM" id="SSF52743">
    <property type="entry name" value="Subtilisin-like"/>
    <property type="match status" value="1"/>
</dbReference>
<dbReference type="PROSITE" id="PS00136">
    <property type="entry name" value="SUBTILASE_ASP"/>
    <property type="match status" value="1"/>
</dbReference>
<evidence type="ECO:0000256" key="6">
    <source>
        <dbReference type="PROSITE-ProRule" id="PRU01240"/>
    </source>
</evidence>
<evidence type="ECO:0000313" key="11">
    <source>
        <dbReference type="Proteomes" id="UP000186112"/>
    </source>
</evidence>
<dbReference type="RefSeq" id="WP_084191968.1">
    <property type="nucleotide sequence ID" value="NZ_LTDM01000066.1"/>
</dbReference>
<proteinExistence type="inferred from homology"/>
<evidence type="ECO:0000256" key="5">
    <source>
        <dbReference type="PIRSR" id="PIRSR615500-1"/>
    </source>
</evidence>
<dbReference type="GO" id="GO:0004252">
    <property type="term" value="F:serine-type endopeptidase activity"/>
    <property type="evidence" value="ECO:0007669"/>
    <property type="project" value="UniProtKB-UniRule"/>
</dbReference>
<dbReference type="Gene3D" id="3.40.50.200">
    <property type="entry name" value="Peptidase S8/S53 domain"/>
    <property type="match status" value="1"/>
</dbReference>
<dbReference type="InterPro" id="IPR023828">
    <property type="entry name" value="Peptidase_S8_Ser-AS"/>
</dbReference>
<dbReference type="InterPro" id="IPR015500">
    <property type="entry name" value="Peptidase_S8_subtilisin-rel"/>
</dbReference>
<dbReference type="InterPro" id="IPR050131">
    <property type="entry name" value="Peptidase_S8_subtilisin-like"/>
</dbReference>
<evidence type="ECO:0000256" key="1">
    <source>
        <dbReference type="ARBA" id="ARBA00011073"/>
    </source>
</evidence>
<dbReference type="PROSITE" id="PS00138">
    <property type="entry name" value="SUBTILASE_SER"/>
    <property type="match status" value="1"/>
</dbReference>
<dbReference type="Pfam" id="PF00082">
    <property type="entry name" value="Peptidase_S8"/>
    <property type="match status" value="1"/>
</dbReference>
<organism evidence="10 11">
    <name type="scientific">Tissierella creatinophila DSM 6911</name>
    <dbReference type="NCBI Taxonomy" id="1123403"/>
    <lineage>
        <taxon>Bacteria</taxon>
        <taxon>Bacillati</taxon>
        <taxon>Bacillota</taxon>
        <taxon>Tissierellia</taxon>
        <taxon>Tissierellales</taxon>
        <taxon>Tissierellaceae</taxon>
        <taxon>Tissierella</taxon>
    </lineage>
</organism>
<dbReference type="OrthoDB" id="9798386at2"/>
<dbReference type="InterPro" id="IPR023827">
    <property type="entry name" value="Peptidase_S8_Asp-AS"/>
</dbReference>
<feature type="active site" description="Charge relay system" evidence="5 6">
    <location>
        <position position="118"/>
    </location>
</feature>
<dbReference type="PANTHER" id="PTHR43806:SF65">
    <property type="entry name" value="SERINE PROTEASE APRX"/>
    <property type="match status" value="1"/>
</dbReference>
<sequence length="426" mass="45859">MKNHINSKLCPVLSSKILAQSIEKVPIIIQLKEESKINIKTLSSLSDEKFVELPIINAVGTLMNTDMIYKLIQNEDVEFISFDSKVYTLLDVARKSIDAPFPQNSGYQGEGITVAVIDTGVSPHVDLTKPDNRIIGFVDILNKKDFPYDDNGHGTHVAGIIAGNGYASRGKLMGVAPKANILAIKALDENGSGTTSNILEAIEYAINTKEKYNTRIINLSIGTPSSIPSRFDPLSRAVRRAVKSGLVVVVAAGNSGPGAGTILSPGISEYALTVGAVDDKRTIDTRDDTIAPFSSRGPTKDGRIKPDILAPGVNINSLSNQKIDGYHALSGTSMATPLVSGSVSLLLNKENSLTPAQVKENLIKASIDLKTEETGGIGMLNLKKLFLEEKKEEKKEEAKAASVKDNSIFESIFLILVLLFLLDSRL</sequence>
<keyword evidence="3 6" id="KW-0378">Hydrolase</keyword>
<dbReference type="EC" id="3.4.21.-" evidence="10"/>
<dbReference type="InterPro" id="IPR036852">
    <property type="entry name" value="Peptidase_S8/S53_dom_sf"/>
</dbReference>
<dbReference type="GO" id="GO:0006508">
    <property type="term" value="P:proteolysis"/>
    <property type="evidence" value="ECO:0007669"/>
    <property type="project" value="UniProtKB-KW"/>
</dbReference>
<feature type="active site" description="Charge relay system" evidence="5 6">
    <location>
        <position position="153"/>
    </location>
</feature>
<keyword evidence="11" id="KW-1185">Reference proteome</keyword>
<keyword evidence="4 6" id="KW-0720">Serine protease</keyword>
<dbReference type="InterPro" id="IPR022398">
    <property type="entry name" value="Peptidase_S8_His-AS"/>
</dbReference>
<dbReference type="PANTHER" id="PTHR43806">
    <property type="entry name" value="PEPTIDASE S8"/>
    <property type="match status" value="1"/>
</dbReference>